<evidence type="ECO:0000313" key="15">
    <source>
        <dbReference type="Proteomes" id="UP000325255"/>
    </source>
</evidence>
<evidence type="ECO:0000256" key="1">
    <source>
        <dbReference type="ARBA" id="ARBA00004141"/>
    </source>
</evidence>
<keyword evidence="3" id="KW-0444">Lipid biosynthesis</keyword>
<reference evidence="14 15" key="1">
    <citation type="submission" date="2019-09" db="EMBL/GenBank/DDBJ databases">
        <title>Genome sequence of Rhodovastum atsumiense, a diverse member of the Acetobacteraceae family of non-sulfur purple photosynthetic bacteria.</title>
        <authorList>
            <person name="Meyer T."/>
            <person name="Kyndt J."/>
        </authorList>
    </citation>
    <scope>NUCLEOTIDE SEQUENCE [LARGE SCALE GENOMIC DNA]</scope>
    <source>
        <strain evidence="14 15">DSM 21279</strain>
    </source>
</reference>
<evidence type="ECO:0000256" key="5">
    <source>
        <dbReference type="ARBA" id="ARBA00022832"/>
    </source>
</evidence>
<keyword evidence="9" id="KW-0443">Lipid metabolism</keyword>
<evidence type="ECO:0000256" key="3">
    <source>
        <dbReference type="ARBA" id="ARBA00022516"/>
    </source>
</evidence>
<feature type="transmembrane region" description="Helical" evidence="12">
    <location>
        <begin position="12"/>
        <end position="32"/>
    </location>
</feature>
<evidence type="ECO:0000256" key="11">
    <source>
        <dbReference type="ARBA" id="ARBA00023160"/>
    </source>
</evidence>
<comment type="caution">
    <text evidence="14">The sequence shown here is derived from an EMBL/GenBank/DDBJ whole genome shotgun (WGS) entry which is preliminary data.</text>
</comment>
<dbReference type="InterPro" id="IPR015876">
    <property type="entry name" value="Acyl-CoA_DS"/>
</dbReference>
<dbReference type="GO" id="GO:0006633">
    <property type="term" value="P:fatty acid biosynthetic process"/>
    <property type="evidence" value="ECO:0007669"/>
    <property type="project" value="UniProtKB-KW"/>
</dbReference>
<name>A0A5M6IRE0_9PROT</name>
<dbReference type="AlphaFoldDB" id="A0A5M6IRE0"/>
<accession>A0A5M6IRE0</accession>
<keyword evidence="5" id="KW-0276">Fatty acid metabolism</keyword>
<comment type="similarity">
    <text evidence="2">Belongs to the fatty acid desaturase type 2 family.</text>
</comment>
<evidence type="ECO:0000256" key="9">
    <source>
        <dbReference type="ARBA" id="ARBA00023098"/>
    </source>
</evidence>
<evidence type="ECO:0000256" key="10">
    <source>
        <dbReference type="ARBA" id="ARBA00023136"/>
    </source>
</evidence>
<keyword evidence="11" id="KW-0275">Fatty acid biosynthesis</keyword>
<dbReference type="GO" id="GO:0016020">
    <property type="term" value="C:membrane"/>
    <property type="evidence" value="ECO:0007669"/>
    <property type="project" value="UniProtKB-SubCell"/>
</dbReference>
<comment type="subcellular location">
    <subcellularLocation>
        <location evidence="1">Membrane</location>
        <topology evidence="1">Multi-pass membrane protein</topology>
    </subcellularLocation>
</comment>
<dbReference type="CDD" id="cd03505">
    <property type="entry name" value="Delta9-FADS-like"/>
    <property type="match status" value="1"/>
</dbReference>
<evidence type="ECO:0000256" key="7">
    <source>
        <dbReference type="ARBA" id="ARBA00023002"/>
    </source>
</evidence>
<evidence type="ECO:0000256" key="8">
    <source>
        <dbReference type="ARBA" id="ARBA00023004"/>
    </source>
</evidence>
<evidence type="ECO:0000256" key="4">
    <source>
        <dbReference type="ARBA" id="ARBA00022692"/>
    </source>
</evidence>
<proteinExistence type="inferred from homology"/>
<feature type="domain" description="Fatty acid desaturase" evidence="13">
    <location>
        <begin position="42"/>
        <end position="253"/>
    </location>
</feature>
<feature type="transmembrane region" description="Helical" evidence="12">
    <location>
        <begin position="38"/>
        <end position="58"/>
    </location>
</feature>
<evidence type="ECO:0000313" key="14">
    <source>
        <dbReference type="EMBL" id="KAA5610834.1"/>
    </source>
</evidence>
<protein>
    <submittedName>
        <fullName evidence="14">Acyl-CoA desaturase</fullName>
    </submittedName>
</protein>
<dbReference type="OrthoDB" id="19906at2"/>
<keyword evidence="4 12" id="KW-0812">Transmembrane</keyword>
<keyword evidence="8" id="KW-0408">Iron</keyword>
<evidence type="ECO:0000256" key="2">
    <source>
        <dbReference type="ARBA" id="ARBA00008749"/>
    </source>
</evidence>
<dbReference type="EMBL" id="VWPK01000027">
    <property type="protein sequence ID" value="KAA5610834.1"/>
    <property type="molecule type" value="Genomic_DNA"/>
</dbReference>
<evidence type="ECO:0000259" key="13">
    <source>
        <dbReference type="Pfam" id="PF00487"/>
    </source>
</evidence>
<keyword evidence="10 12" id="KW-0472">Membrane</keyword>
<organism evidence="14 15">
    <name type="scientific">Rhodovastum atsumiense</name>
    <dbReference type="NCBI Taxonomy" id="504468"/>
    <lineage>
        <taxon>Bacteria</taxon>
        <taxon>Pseudomonadati</taxon>
        <taxon>Pseudomonadota</taxon>
        <taxon>Alphaproteobacteria</taxon>
        <taxon>Acetobacterales</taxon>
        <taxon>Acetobacteraceae</taxon>
        <taxon>Rhodovastum</taxon>
    </lineage>
</organism>
<keyword evidence="15" id="KW-1185">Reference proteome</keyword>
<dbReference type="PANTHER" id="PTHR11351">
    <property type="entry name" value="ACYL-COA DESATURASE"/>
    <property type="match status" value="1"/>
</dbReference>
<dbReference type="PRINTS" id="PR00075">
    <property type="entry name" value="FACDDSATRASE"/>
</dbReference>
<dbReference type="Proteomes" id="UP000325255">
    <property type="component" value="Unassembled WGS sequence"/>
</dbReference>
<dbReference type="Pfam" id="PF00487">
    <property type="entry name" value="FA_desaturase"/>
    <property type="match status" value="1"/>
</dbReference>
<dbReference type="GO" id="GO:0016717">
    <property type="term" value="F:oxidoreductase activity, acting on paired donors, with oxidation of a pair of donors resulting in the reduction of molecular oxygen to two molecules of water"/>
    <property type="evidence" value="ECO:0007669"/>
    <property type="project" value="InterPro"/>
</dbReference>
<evidence type="ECO:0000256" key="6">
    <source>
        <dbReference type="ARBA" id="ARBA00022989"/>
    </source>
</evidence>
<dbReference type="RefSeq" id="WP_150042117.1">
    <property type="nucleotide sequence ID" value="NZ_OW485601.1"/>
</dbReference>
<gene>
    <name evidence="14" type="ORF">F1189_17285</name>
</gene>
<evidence type="ECO:0000256" key="12">
    <source>
        <dbReference type="SAM" id="Phobius"/>
    </source>
</evidence>
<keyword evidence="7" id="KW-0560">Oxidoreductase</keyword>
<dbReference type="InterPro" id="IPR005804">
    <property type="entry name" value="FA_desaturase_dom"/>
</dbReference>
<keyword evidence="6 12" id="KW-1133">Transmembrane helix</keyword>
<dbReference type="PANTHER" id="PTHR11351:SF31">
    <property type="entry name" value="DESATURASE 1, ISOFORM A-RELATED"/>
    <property type="match status" value="1"/>
</dbReference>
<sequence>MNRRTGDPSDDIAYPSAIAFLLVHLACLAAFWTGVTGVALLLGGALYLLRMFAITAGYHRYFSHRAFRTSRAFQFVLAFLAQTSAQKGPLWWAAHHRRHHQYSDTELDVHSPAQRGFFYAHVGWIFVPRNNPTDHAAVQDLGKFKELLWLDRHPYLPAALLAATTWLIAGWPGLVVGFCWSTVAVWHATFSINSLAHVFGRRRYVTGDDSRNNWWLALLTLGEGWHNNHHACQVSARQGFRWWEYDPTYYALRVLSWLRIVWDLRAPPQALMLGEQKLGRHVIDKVAGQLAASFPVNQIASQALETLARAPGWTEAKLRLASAGMRAELFWNNIDLPDIPTLEEVRRFARERLSQTPSLDEIAVRARERLLELVYSRLREAVTVPAAG</sequence>